<accession>A0A839UHG9</accession>
<gene>
    <name evidence="1" type="ORF">FHS21_005675</name>
</gene>
<name>A0A839UHG9_9HYPH</name>
<evidence type="ECO:0000313" key="2">
    <source>
        <dbReference type="Proteomes" id="UP000554520"/>
    </source>
</evidence>
<evidence type="ECO:0000313" key="1">
    <source>
        <dbReference type="EMBL" id="MBB3149223.1"/>
    </source>
</evidence>
<dbReference type="EMBL" id="JACHXN010000028">
    <property type="protein sequence ID" value="MBB3149223.1"/>
    <property type="molecule type" value="Genomic_DNA"/>
</dbReference>
<reference evidence="1 2" key="1">
    <citation type="submission" date="2020-08" db="EMBL/GenBank/DDBJ databases">
        <title>Genomic Encyclopedia of Type Strains, Phase III (KMG-III): the genomes of soil and plant-associated and newly described type strains.</title>
        <authorList>
            <person name="Whitman W."/>
        </authorList>
    </citation>
    <scope>NUCLEOTIDE SEQUENCE [LARGE SCALE GENOMIC DNA]</scope>
    <source>
        <strain evidence="1 2">CECT 7015</strain>
    </source>
</reference>
<comment type="caution">
    <text evidence="1">The sequence shown here is derived from an EMBL/GenBank/DDBJ whole genome shotgun (WGS) entry which is preliminary data.</text>
</comment>
<dbReference type="RefSeq" id="WP_183664970.1">
    <property type="nucleotide sequence ID" value="NZ_JACHXN010000028.1"/>
</dbReference>
<dbReference type="AlphaFoldDB" id="A0A839UHG9"/>
<dbReference type="Proteomes" id="UP000554520">
    <property type="component" value="Unassembled WGS sequence"/>
</dbReference>
<keyword evidence="2" id="KW-1185">Reference proteome</keyword>
<sequence>MAKSASRQTRKPQGDYIIYVTEEYSLNSDWMPTLPYHSGTVLFEEPSGKIHFTHLNHVTLKLRKRHFCVPDDAAADAKARAAEYKRYVRALELYQEYYRQTGQRYELVREVDRSLPYLPEGPKV</sequence>
<protein>
    <submittedName>
        <fullName evidence="1">Uncharacterized protein</fullName>
    </submittedName>
</protein>
<organism evidence="1 2">
    <name type="scientific">Phyllobacterium trifolii</name>
    <dbReference type="NCBI Taxonomy" id="300193"/>
    <lineage>
        <taxon>Bacteria</taxon>
        <taxon>Pseudomonadati</taxon>
        <taxon>Pseudomonadota</taxon>
        <taxon>Alphaproteobacteria</taxon>
        <taxon>Hyphomicrobiales</taxon>
        <taxon>Phyllobacteriaceae</taxon>
        <taxon>Phyllobacterium</taxon>
    </lineage>
</organism>
<proteinExistence type="predicted"/>